<organism evidence="4 5">
    <name type="scientific">Mesonia mobilis</name>
    <dbReference type="NCBI Taxonomy" id="369791"/>
    <lineage>
        <taxon>Bacteria</taxon>
        <taxon>Pseudomonadati</taxon>
        <taxon>Bacteroidota</taxon>
        <taxon>Flavobacteriia</taxon>
        <taxon>Flavobacteriales</taxon>
        <taxon>Flavobacteriaceae</taxon>
        <taxon>Mesonia</taxon>
    </lineage>
</organism>
<feature type="domain" description="PKD" evidence="3">
    <location>
        <begin position="435"/>
        <end position="522"/>
    </location>
</feature>
<dbReference type="NCBIfam" id="TIGR04183">
    <property type="entry name" value="Por_Secre_tail"/>
    <property type="match status" value="1"/>
</dbReference>
<dbReference type="Pfam" id="PF18911">
    <property type="entry name" value="PKD_4"/>
    <property type="match status" value="1"/>
</dbReference>
<dbReference type="InterPro" id="IPR008979">
    <property type="entry name" value="Galactose-bd-like_sf"/>
</dbReference>
<reference evidence="5" key="1">
    <citation type="journal article" date="2019" name="Int. J. Syst. Evol. Microbiol.">
        <title>The Global Catalogue of Microorganisms (GCM) 10K type strain sequencing project: providing services to taxonomists for standard genome sequencing and annotation.</title>
        <authorList>
            <consortium name="The Broad Institute Genomics Platform"/>
            <consortium name="The Broad Institute Genome Sequencing Center for Infectious Disease"/>
            <person name="Wu L."/>
            <person name="Ma J."/>
        </authorList>
    </citation>
    <scope>NUCLEOTIDE SEQUENCE [LARGE SCALE GENOMIC DNA]</scope>
    <source>
        <strain evidence="5">KCTC 12708</strain>
    </source>
</reference>
<comment type="caution">
    <text evidence="4">The sequence shown here is derived from an EMBL/GenBank/DDBJ whole genome shotgun (WGS) entry which is preliminary data.</text>
</comment>
<keyword evidence="1 2" id="KW-0732">Signal</keyword>
<dbReference type="InterPro" id="IPR013783">
    <property type="entry name" value="Ig-like_fold"/>
</dbReference>
<protein>
    <recommendedName>
        <fullName evidence="3">PKD domain-containing protein</fullName>
    </recommendedName>
</protein>
<dbReference type="Pfam" id="PF18962">
    <property type="entry name" value="Por_Secre_tail"/>
    <property type="match status" value="1"/>
</dbReference>
<dbReference type="PROSITE" id="PS50093">
    <property type="entry name" value="PKD"/>
    <property type="match status" value="2"/>
</dbReference>
<evidence type="ECO:0000256" key="1">
    <source>
        <dbReference type="ARBA" id="ARBA00022729"/>
    </source>
</evidence>
<dbReference type="Proteomes" id="UP000615593">
    <property type="component" value="Unassembled WGS sequence"/>
</dbReference>
<dbReference type="InterPro" id="IPR026588">
    <property type="entry name" value="Choice_anch_A"/>
</dbReference>
<feature type="domain" description="PKD" evidence="3">
    <location>
        <begin position="381"/>
        <end position="437"/>
    </location>
</feature>
<dbReference type="NCBIfam" id="TIGR04215">
    <property type="entry name" value="choice_anch_A"/>
    <property type="match status" value="1"/>
</dbReference>
<evidence type="ECO:0000256" key="2">
    <source>
        <dbReference type="SAM" id="SignalP"/>
    </source>
</evidence>
<dbReference type="RefSeq" id="WP_051191379.1">
    <property type="nucleotide sequence ID" value="NZ_BMWY01000004.1"/>
</dbReference>
<dbReference type="SMART" id="SM00089">
    <property type="entry name" value="PKD"/>
    <property type="match status" value="2"/>
</dbReference>
<dbReference type="GeneID" id="94369459"/>
<gene>
    <name evidence="4" type="ORF">GCM10008088_17940</name>
</gene>
<dbReference type="SUPFAM" id="SSF49785">
    <property type="entry name" value="Galactose-binding domain-like"/>
    <property type="match status" value="1"/>
</dbReference>
<dbReference type="InterPro" id="IPR026444">
    <property type="entry name" value="Secre_tail"/>
</dbReference>
<name>A0ABQ3BTT8_9FLAO</name>
<dbReference type="SUPFAM" id="SSF49299">
    <property type="entry name" value="PKD domain"/>
    <property type="match status" value="1"/>
</dbReference>
<dbReference type="EMBL" id="BMWY01000004">
    <property type="protein sequence ID" value="GGZ56761.1"/>
    <property type="molecule type" value="Genomic_DNA"/>
</dbReference>
<evidence type="ECO:0000259" key="3">
    <source>
        <dbReference type="PROSITE" id="PS50093"/>
    </source>
</evidence>
<dbReference type="InterPro" id="IPR022409">
    <property type="entry name" value="PKD/Chitinase_dom"/>
</dbReference>
<dbReference type="Pfam" id="PF20597">
    <property type="entry name" value="pAdhesive_15"/>
    <property type="match status" value="1"/>
</dbReference>
<dbReference type="Gene3D" id="2.60.40.10">
    <property type="entry name" value="Immunoglobulins"/>
    <property type="match status" value="2"/>
</dbReference>
<accession>A0ABQ3BTT8</accession>
<feature type="chain" id="PRO_5047085983" description="PKD domain-containing protein" evidence="2">
    <location>
        <begin position="25"/>
        <end position="1087"/>
    </location>
</feature>
<keyword evidence="5" id="KW-1185">Reference proteome</keyword>
<evidence type="ECO:0000313" key="5">
    <source>
        <dbReference type="Proteomes" id="UP000615593"/>
    </source>
</evidence>
<sequence>MHNITKTLITFSLFAIGLSFPSYSQSPTDPAKGFNVFIEENATLATNETDGPLALGKDLTLQGNYQVATNHTGNFEVGGNNIGLLVGGKVNYNSGNALQVNQNTYIKIGDGQGSYVWYYDQNNAASPIRITPNSNYNSSPKIMLQANSNQLNVGVNNNPVFEGNLVDFASAFQEMRTLSSSIAQCTENAQLTNPNGQSIPTTNLPNQVKINLQNGINYLNVTGNDLNNVQVFTYNHQPSASKVLVINVDAAGTFNWNVWNQAGIGLQNCPYILYNFYNTTTLNIQGNSTIEGTVYAPFADIVKTVNQSNIEGQVIGRSLIHSGGEMHYAVFEPSLPGCAPVAGVPPTADFNINATQQCFNDQEFIFDNTSHTESTNQPEAPFSYHWDFGDGTTSSLMCPTKTYAAAGTYTVTLTTTNTYGSDTKTIQVEVFPTVEAVVTATTIASGSGVVTKEFVLTNSNQFSNYYWEVSNGNSNFFPNQNTVTFDFTEAGYFEVDVHTTDNNGCENTTTIPVTIESDEVNTGNDGGLESESLGDAVARQYLQRKKKSVPTKFNKAEAAQFNKKALTSKLTHRGQSGLTLLEMFPEELTPGNIANISSPTDILDYTVADEVLSVDFSVEEKTKGVVLGIKTIDDVYNHTKASCDRLKGAEILTIQQKNIEGYHFIMQAIKQRNGVTEYAISFAVGENLTDDFYSLQSNWYVNGYFNSNEVYNFQVWSTKPDYTVKLVEDILDNLNAYQPVIQNEEEKLPRTYAAKVSRDNTLLNLKLKSTQLDKSVEIDMDEVYSETNGFALRYNPFKSEAVQNISIDIKDGYEYDGRIRVDGEIQDVFYHADGNWGLDYDATYTTIEEYRVSNNFERVYEEDQLAVHRNVRIKAHSEYDYLTLYKSLLPGSLAADYSDYNYLTFTAKGSGLLELGLIKSSIDDWSKQYKANINVESSEQTYYIPFEFFTSTGTNQKLTADDLTMLSFTFLPMEAGTNDLDLTIENVAFAKTAPSGYEDLLLNMSNEFIVYPNPSHGELNCLLYSEEKSSAEISLFDITGKQVYVQKMNLEEGRNDLRITPNVGTGVYFLKINSEQTNYGVSKILFQ</sequence>
<feature type="signal peptide" evidence="2">
    <location>
        <begin position="1"/>
        <end position="24"/>
    </location>
</feature>
<dbReference type="InterPro" id="IPR000601">
    <property type="entry name" value="PKD_dom"/>
</dbReference>
<evidence type="ECO:0000313" key="4">
    <source>
        <dbReference type="EMBL" id="GGZ56761.1"/>
    </source>
</evidence>
<proteinExistence type="predicted"/>
<dbReference type="InterPro" id="IPR035986">
    <property type="entry name" value="PKD_dom_sf"/>
</dbReference>